<keyword evidence="2" id="KW-0812">Transmembrane</keyword>
<keyword evidence="2" id="KW-1133">Transmembrane helix</keyword>
<proteinExistence type="inferred from homology"/>
<evidence type="ECO:0000259" key="3">
    <source>
        <dbReference type="Pfam" id="PF01478"/>
    </source>
</evidence>
<name>A0ABQ4EIR8_9ACTN</name>
<feature type="transmembrane region" description="Helical" evidence="2">
    <location>
        <begin position="73"/>
        <end position="90"/>
    </location>
</feature>
<evidence type="ECO:0000313" key="5">
    <source>
        <dbReference type="Proteomes" id="UP000621500"/>
    </source>
</evidence>
<dbReference type="RefSeq" id="WP_203856256.1">
    <property type="nucleotide sequence ID" value="NZ_BAAAZQ010000005.1"/>
</dbReference>
<feature type="transmembrane region" description="Helical" evidence="2">
    <location>
        <begin position="145"/>
        <end position="162"/>
    </location>
</feature>
<feature type="transmembrane region" description="Helical" evidence="2">
    <location>
        <begin position="96"/>
        <end position="116"/>
    </location>
</feature>
<dbReference type="InterPro" id="IPR000045">
    <property type="entry name" value="Prepilin_IV_endopep_pep"/>
</dbReference>
<dbReference type="Pfam" id="PF01478">
    <property type="entry name" value="Peptidase_A24"/>
    <property type="match status" value="1"/>
</dbReference>
<organism evidence="4 5">
    <name type="scientific">Plantactinospora mayteni</name>
    <dbReference type="NCBI Taxonomy" id="566021"/>
    <lineage>
        <taxon>Bacteria</taxon>
        <taxon>Bacillati</taxon>
        <taxon>Actinomycetota</taxon>
        <taxon>Actinomycetes</taxon>
        <taxon>Micromonosporales</taxon>
        <taxon>Micromonosporaceae</taxon>
        <taxon>Plantactinospora</taxon>
    </lineage>
</organism>
<evidence type="ECO:0000313" key="4">
    <source>
        <dbReference type="EMBL" id="GIG94605.1"/>
    </source>
</evidence>
<evidence type="ECO:0000256" key="1">
    <source>
        <dbReference type="ARBA" id="ARBA00005801"/>
    </source>
</evidence>
<dbReference type="InterPro" id="IPR050882">
    <property type="entry name" value="Prepilin_peptidase/N-MTase"/>
</dbReference>
<keyword evidence="5" id="KW-1185">Reference proteome</keyword>
<comment type="caution">
    <text evidence="4">The sequence shown here is derived from an EMBL/GenBank/DDBJ whole genome shotgun (WGS) entry which is preliminary data.</text>
</comment>
<accession>A0ABQ4EIR8</accession>
<protein>
    <recommendedName>
        <fullName evidence="3">Prepilin type IV endopeptidase peptidase domain-containing protein</fullName>
    </recommendedName>
</protein>
<sequence length="241" mass="24875">MSTPTAIRHRPHQLAYALAVTPLLRWLIAHHSVPADQPWRTGCPVCATALWPAACTPSGQCRTCQARVGAPPYAVELVAVVAFGLLAASGTRGWELAAYTWWSLGLLVLALIDAAVLRLPHRLTLATTAGTVLLLTPVTASASAWWSAIVGAACLAGFYALIHAATRGGLGLGDVAVAVPIGIGVGWLDWRLIAVAAVLGHSLAAATIPIRRMTGTAPSPVPLGTYLIAGSLLIVVVAGVL</sequence>
<dbReference type="EMBL" id="BONX01000007">
    <property type="protein sequence ID" value="GIG94605.1"/>
    <property type="molecule type" value="Genomic_DNA"/>
</dbReference>
<gene>
    <name evidence="4" type="ORF">Pma05_11780</name>
</gene>
<comment type="similarity">
    <text evidence="1">Belongs to the peptidase A24 family.</text>
</comment>
<feature type="transmembrane region" description="Helical" evidence="2">
    <location>
        <begin position="223"/>
        <end position="240"/>
    </location>
</feature>
<dbReference type="PANTHER" id="PTHR30487">
    <property type="entry name" value="TYPE 4 PREPILIN-LIKE PROTEINS LEADER PEPTIDE-PROCESSING ENZYME"/>
    <property type="match status" value="1"/>
</dbReference>
<dbReference type="PANTHER" id="PTHR30487:SF0">
    <property type="entry name" value="PREPILIN LEADER PEPTIDASE_N-METHYLTRANSFERASE-RELATED"/>
    <property type="match status" value="1"/>
</dbReference>
<keyword evidence="2" id="KW-0472">Membrane</keyword>
<evidence type="ECO:0000256" key="2">
    <source>
        <dbReference type="SAM" id="Phobius"/>
    </source>
</evidence>
<dbReference type="Proteomes" id="UP000621500">
    <property type="component" value="Unassembled WGS sequence"/>
</dbReference>
<reference evidence="4 5" key="1">
    <citation type="submission" date="2021-01" db="EMBL/GenBank/DDBJ databases">
        <title>Whole genome shotgun sequence of Plantactinospora mayteni NBRC 109088.</title>
        <authorList>
            <person name="Komaki H."/>
            <person name="Tamura T."/>
        </authorList>
    </citation>
    <scope>NUCLEOTIDE SEQUENCE [LARGE SCALE GENOMIC DNA]</scope>
    <source>
        <strain evidence="4 5">NBRC 109088</strain>
    </source>
</reference>
<feature type="domain" description="Prepilin type IV endopeptidase peptidase" evidence="3">
    <location>
        <begin position="104"/>
        <end position="205"/>
    </location>
</feature>